<dbReference type="GO" id="GO:0031625">
    <property type="term" value="F:ubiquitin protein ligase binding"/>
    <property type="evidence" value="ECO:0007669"/>
    <property type="project" value="InterPro"/>
</dbReference>
<proteinExistence type="inferred from homology"/>
<dbReference type="GO" id="GO:0006511">
    <property type="term" value="P:ubiquitin-dependent protein catabolic process"/>
    <property type="evidence" value="ECO:0007669"/>
    <property type="project" value="InterPro"/>
</dbReference>
<comment type="caution">
    <text evidence="3">The sequence shown here is derived from an EMBL/GenBank/DDBJ whole genome shotgun (WGS) entry which is preliminary data.</text>
</comment>
<evidence type="ECO:0000256" key="1">
    <source>
        <dbReference type="ARBA" id="ARBA00006019"/>
    </source>
</evidence>
<protein>
    <recommendedName>
        <fullName evidence="2">Cullin N-terminal domain-containing protein</fullName>
    </recommendedName>
</protein>
<dbReference type="PANTHER" id="PTHR11932">
    <property type="entry name" value="CULLIN"/>
    <property type="match status" value="1"/>
</dbReference>
<evidence type="ECO:0000259" key="2">
    <source>
        <dbReference type="Pfam" id="PF00888"/>
    </source>
</evidence>
<accession>A0AAD4S8Q0</accession>
<dbReference type="InterPro" id="IPR045093">
    <property type="entry name" value="Cullin"/>
</dbReference>
<dbReference type="Gene3D" id="1.20.1310.10">
    <property type="entry name" value="Cullin Repeats"/>
    <property type="match status" value="1"/>
</dbReference>
<name>A0AAD4S8Q0_9MAGN</name>
<gene>
    <name evidence="3" type="ORF">MKW98_001526</name>
</gene>
<sequence length="104" mass="12774">WAFHMNLYDMVYCMCTQEPDYSKELYERYQAVYYDYLKSKVLPAIQEKHDDDVSMLHEVVQRWENHKLMVKHLSRCFFYLDRFYIPGRKLPTLEGVGFNCFRKI</sequence>
<comment type="similarity">
    <text evidence="1">Belongs to the cullin family.</text>
</comment>
<reference evidence="3" key="1">
    <citation type="submission" date="2022-04" db="EMBL/GenBank/DDBJ databases">
        <title>A functionally conserved STORR gene fusion in Papaver species that diverged 16.8 million years ago.</title>
        <authorList>
            <person name="Catania T."/>
        </authorList>
    </citation>
    <scope>NUCLEOTIDE SEQUENCE</scope>
    <source>
        <strain evidence="3">S-188037</strain>
    </source>
</reference>
<feature type="domain" description="Cullin N-terminal" evidence="2">
    <location>
        <begin position="5"/>
        <end position="103"/>
    </location>
</feature>
<dbReference type="Proteomes" id="UP001202328">
    <property type="component" value="Unassembled WGS sequence"/>
</dbReference>
<organism evidence="3 4">
    <name type="scientific">Papaver atlanticum</name>
    <dbReference type="NCBI Taxonomy" id="357466"/>
    <lineage>
        <taxon>Eukaryota</taxon>
        <taxon>Viridiplantae</taxon>
        <taxon>Streptophyta</taxon>
        <taxon>Embryophyta</taxon>
        <taxon>Tracheophyta</taxon>
        <taxon>Spermatophyta</taxon>
        <taxon>Magnoliopsida</taxon>
        <taxon>Ranunculales</taxon>
        <taxon>Papaveraceae</taxon>
        <taxon>Papaveroideae</taxon>
        <taxon>Papaver</taxon>
    </lineage>
</organism>
<dbReference type="AlphaFoldDB" id="A0AAD4S8Q0"/>
<feature type="non-terminal residue" evidence="3">
    <location>
        <position position="104"/>
    </location>
</feature>
<dbReference type="SUPFAM" id="SSF74788">
    <property type="entry name" value="Cullin repeat-like"/>
    <property type="match status" value="1"/>
</dbReference>
<evidence type="ECO:0000313" key="4">
    <source>
        <dbReference type="Proteomes" id="UP001202328"/>
    </source>
</evidence>
<dbReference type="EMBL" id="JAJJMB010012717">
    <property type="protein sequence ID" value="KAI3873877.1"/>
    <property type="molecule type" value="Genomic_DNA"/>
</dbReference>
<keyword evidence="4" id="KW-1185">Reference proteome</keyword>
<dbReference type="Pfam" id="PF00888">
    <property type="entry name" value="Cullin"/>
    <property type="match status" value="1"/>
</dbReference>
<dbReference type="InterPro" id="IPR001373">
    <property type="entry name" value="Cullin_N"/>
</dbReference>
<dbReference type="InterPro" id="IPR016159">
    <property type="entry name" value="Cullin_repeat-like_dom_sf"/>
</dbReference>
<evidence type="ECO:0000313" key="3">
    <source>
        <dbReference type="EMBL" id="KAI3873877.1"/>
    </source>
</evidence>
<feature type="non-terminal residue" evidence="3">
    <location>
        <position position="1"/>
    </location>
</feature>